<proteinExistence type="predicted"/>
<dbReference type="HOGENOM" id="CLU_844667_0_0_1"/>
<organism evidence="2 3">
    <name type="scientific">Capronia epimyces CBS 606.96</name>
    <dbReference type="NCBI Taxonomy" id="1182542"/>
    <lineage>
        <taxon>Eukaryota</taxon>
        <taxon>Fungi</taxon>
        <taxon>Dikarya</taxon>
        <taxon>Ascomycota</taxon>
        <taxon>Pezizomycotina</taxon>
        <taxon>Eurotiomycetes</taxon>
        <taxon>Chaetothyriomycetidae</taxon>
        <taxon>Chaetothyriales</taxon>
        <taxon>Herpotrichiellaceae</taxon>
        <taxon>Capronia</taxon>
    </lineage>
</organism>
<protein>
    <submittedName>
        <fullName evidence="2">Uncharacterized protein</fullName>
    </submittedName>
</protein>
<gene>
    <name evidence="2" type="ORF">A1O3_07553</name>
</gene>
<evidence type="ECO:0000313" key="3">
    <source>
        <dbReference type="Proteomes" id="UP000019478"/>
    </source>
</evidence>
<feature type="region of interest" description="Disordered" evidence="1">
    <location>
        <begin position="148"/>
        <end position="194"/>
    </location>
</feature>
<reference evidence="2 3" key="1">
    <citation type="submission" date="2013-03" db="EMBL/GenBank/DDBJ databases">
        <title>The Genome Sequence of Capronia epimyces CBS 606.96.</title>
        <authorList>
            <consortium name="The Broad Institute Genomics Platform"/>
            <person name="Cuomo C."/>
            <person name="de Hoog S."/>
            <person name="Gorbushina A."/>
            <person name="Walker B."/>
            <person name="Young S.K."/>
            <person name="Zeng Q."/>
            <person name="Gargeya S."/>
            <person name="Fitzgerald M."/>
            <person name="Haas B."/>
            <person name="Abouelleil A."/>
            <person name="Allen A.W."/>
            <person name="Alvarado L."/>
            <person name="Arachchi H.M."/>
            <person name="Berlin A.M."/>
            <person name="Chapman S.B."/>
            <person name="Gainer-Dewar J."/>
            <person name="Goldberg J."/>
            <person name="Griggs A."/>
            <person name="Gujja S."/>
            <person name="Hansen M."/>
            <person name="Howarth C."/>
            <person name="Imamovic A."/>
            <person name="Ireland A."/>
            <person name="Larimer J."/>
            <person name="McCowan C."/>
            <person name="Murphy C."/>
            <person name="Pearson M."/>
            <person name="Poon T.W."/>
            <person name="Priest M."/>
            <person name="Roberts A."/>
            <person name="Saif S."/>
            <person name="Shea T."/>
            <person name="Sisk P."/>
            <person name="Sykes S."/>
            <person name="Wortman J."/>
            <person name="Nusbaum C."/>
            <person name="Birren B."/>
        </authorList>
    </citation>
    <scope>NUCLEOTIDE SEQUENCE [LARGE SCALE GENOMIC DNA]</scope>
    <source>
        <strain evidence="2 3">CBS 606.96</strain>
    </source>
</reference>
<sequence length="329" mass="35479">MASVLEGLMSSRRRGSRSRSESEKRLHSRWGDATITAPNAGWSQQHPEAQLNHPAGQAHGSPDSQKTLVNQSPDLTYDPDKAATVEPTTHSPPSMVQRERSAIVITIPLPWSRKTQRRSLSVGHLQARDAQPVEHVAPQIDKRLDDRPAEADSWPLVDPLRSSAPGAHPEKGPGPGRLPQLQTGVPPARSQPASAISVLSPVAESFNGLSESNNATPMGTTPIAEAATDGVPPANRVEGITARNLTSRLDIYLSQSPNSLPSSLIANPVELSESDFETSNTQIRLESEIKDVASPEAELVQEAGLRPVKPLFALSRSDPHDEELFRVIV</sequence>
<dbReference type="Proteomes" id="UP000019478">
    <property type="component" value="Unassembled WGS sequence"/>
</dbReference>
<dbReference type="EMBL" id="AMGY01000006">
    <property type="protein sequence ID" value="EXJ81263.1"/>
    <property type="molecule type" value="Genomic_DNA"/>
</dbReference>
<accession>W9XM08</accession>
<evidence type="ECO:0000256" key="1">
    <source>
        <dbReference type="SAM" id="MobiDB-lite"/>
    </source>
</evidence>
<dbReference type="OrthoDB" id="4148828at2759"/>
<name>W9XM08_9EURO</name>
<feature type="region of interest" description="Disordered" evidence="1">
    <location>
        <begin position="1"/>
        <end position="97"/>
    </location>
</feature>
<dbReference type="RefSeq" id="XP_007735851.1">
    <property type="nucleotide sequence ID" value="XM_007737661.1"/>
</dbReference>
<dbReference type="eggNOG" id="ENOG502T7IG">
    <property type="taxonomic scope" value="Eukaryota"/>
</dbReference>
<dbReference type="STRING" id="1182542.W9XM08"/>
<comment type="caution">
    <text evidence="2">The sequence shown here is derived from an EMBL/GenBank/DDBJ whole genome shotgun (WGS) entry which is preliminary data.</text>
</comment>
<feature type="compositionally biased region" description="Polar residues" evidence="1">
    <location>
        <begin position="62"/>
        <end position="74"/>
    </location>
</feature>
<evidence type="ECO:0000313" key="2">
    <source>
        <dbReference type="EMBL" id="EXJ81263.1"/>
    </source>
</evidence>
<dbReference type="AlphaFoldDB" id="W9XM08"/>
<dbReference type="GeneID" id="19171651"/>
<keyword evidence="3" id="KW-1185">Reference proteome</keyword>
<feature type="region of interest" description="Disordered" evidence="1">
    <location>
        <begin position="120"/>
        <end position="139"/>
    </location>
</feature>